<evidence type="ECO:0000259" key="11">
    <source>
        <dbReference type="PROSITE" id="PS50038"/>
    </source>
</evidence>
<dbReference type="GO" id="GO:0016020">
    <property type="term" value="C:membrane"/>
    <property type="evidence" value="ECO:0007669"/>
    <property type="project" value="UniProtKB-SubCell"/>
</dbReference>
<feature type="transmembrane region" description="Helical" evidence="10">
    <location>
        <begin position="420"/>
        <end position="442"/>
    </location>
</feature>
<dbReference type="Pfam" id="PF01392">
    <property type="entry name" value="Fz"/>
    <property type="match status" value="1"/>
</dbReference>
<evidence type="ECO:0000256" key="3">
    <source>
        <dbReference type="ARBA" id="ARBA00022473"/>
    </source>
</evidence>
<organism evidence="13 14">
    <name type="scientific">Allacma fusca</name>
    <dbReference type="NCBI Taxonomy" id="39272"/>
    <lineage>
        <taxon>Eukaryota</taxon>
        <taxon>Metazoa</taxon>
        <taxon>Ecdysozoa</taxon>
        <taxon>Arthropoda</taxon>
        <taxon>Hexapoda</taxon>
        <taxon>Collembola</taxon>
        <taxon>Symphypleona</taxon>
        <taxon>Sminthuridae</taxon>
        <taxon>Allacma</taxon>
    </lineage>
</organism>
<evidence type="ECO:0000256" key="9">
    <source>
        <dbReference type="PROSITE-ProRule" id="PRU00090"/>
    </source>
</evidence>
<dbReference type="GO" id="GO:0004888">
    <property type="term" value="F:transmembrane signaling receptor activity"/>
    <property type="evidence" value="ECO:0007669"/>
    <property type="project" value="InterPro"/>
</dbReference>
<evidence type="ECO:0000313" key="13">
    <source>
        <dbReference type="EMBL" id="CAG7820555.1"/>
    </source>
</evidence>
<feature type="transmembrane region" description="Helical" evidence="10">
    <location>
        <begin position="319"/>
        <end position="343"/>
    </location>
</feature>
<comment type="subcellular location">
    <subcellularLocation>
        <location evidence="1">Membrane</location>
        <topology evidence="1">Multi-pass membrane protein</topology>
    </subcellularLocation>
</comment>
<feature type="transmembrane region" description="Helical" evidence="10">
    <location>
        <begin position="380"/>
        <end position="400"/>
    </location>
</feature>
<dbReference type="GO" id="GO:0017147">
    <property type="term" value="F:Wnt-protein binding"/>
    <property type="evidence" value="ECO:0007669"/>
    <property type="project" value="TreeGrafter"/>
</dbReference>
<feature type="disulfide bond" evidence="9">
    <location>
        <begin position="6"/>
        <end position="44"/>
    </location>
</feature>
<evidence type="ECO:0000256" key="2">
    <source>
        <dbReference type="ARBA" id="ARBA00008077"/>
    </source>
</evidence>
<evidence type="ECO:0000313" key="14">
    <source>
        <dbReference type="Proteomes" id="UP000708208"/>
    </source>
</evidence>
<feature type="transmembrane region" description="Helical" evidence="10">
    <location>
        <begin position="153"/>
        <end position="174"/>
    </location>
</feature>
<dbReference type="PANTHER" id="PTHR11309">
    <property type="entry name" value="FRIZZLED"/>
    <property type="match status" value="1"/>
</dbReference>
<evidence type="ECO:0000259" key="12">
    <source>
        <dbReference type="PROSITE" id="PS50261"/>
    </source>
</evidence>
<feature type="transmembrane region" description="Helical" evidence="10">
    <location>
        <begin position="186"/>
        <end position="208"/>
    </location>
</feature>
<dbReference type="PROSITE" id="PS50261">
    <property type="entry name" value="G_PROTEIN_RECEP_F2_4"/>
    <property type="match status" value="1"/>
</dbReference>
<gene>
    <name evidence="13" type="ORF">AFUS01_LOCUS30941</name>
</gene>
<dbReference type="GO" id="GO:0060070">
    <property type="term" value="P:canonical Wnt signaling pathway"/>
    <property type="evidence" value="ECO:0007669"/>
    <property type="project" value="TreeGrafter"/>
</dbReference>
<feature type="transmembrane region" description="Helical" evidence="10">
    <location>
        <begin position="277"/>
        <end position="295"/>
    </location>
</feature>
<dbReference type="InterPro" id="IPR020067">
    <property type="entry name" value="Frizzled_dom"/>
</dbReference>
<dbReference type="InterPro" id="IPR000539">
    <property type="entry name" value="Frizzled/Smoothened_7TM"/>
</dbReference>
<feature type="disulfide bond" evidence="9">
    <location>
        <begin position="33"/>
        <end position="74"/>
    </location>
</feature>
<comment type="caution">
    <text evidence="9">Lacks conserved residue(s) required for the propagation of feature annotation.</text>
</comment>
<keyword evidence="6 10" id="KW-0472">Membrane</keyword>
<dbReference type="InterPro" id="IPR017981">
    <property type="entry name" value="GPCR_2-like_7TM"/>
</dbReference>
<keyword evidence="7 9" id="KW-1015">Disulfide bond</keyword>
<evidence type="ECO:0008006" key="15">
    <source>
        <dbReference type="Google" id="ProtNLM"/>
    </source>
</evidence>
<feature type="domain" description="G-protein coupled receptors family 2 profile 2" evidence="12">
    <location>
        <begin position="149"/>
        <end position="446"/>
    </location>
</feature>
<evidence type="ECO:0000256" key="6">
    <source>
        <dbReference type="ARBA" id="ARBA00023136"/>
    </source>
</evidence>
<keyword evidence="8" id="KW-0675">Receptor</keyword>
<dbReference type="SMART" id="SM00063">
    <property type="entry name" value="FRI"/>
    <property type="match status" value="1"/>
</dbReference>
<dbReference type="EMBL" id="CAJVCH010482052">
    <property type="protein sequence ID" value="CAG7820555.1"/>
    <property type="molecule type" value="Genomic_DNA"/>
</dbReference>
<comment type="caution">
    <text evidence="13">The sequence shown here is derived from an EMBL/GenBank/DDBJ whole genome shotgun (WGS) entry which is preliminary data.</text>
</comment>
<keyword evidence="5 10" id="KW-1133">Transmembrane helix</keyword>
<name>A0A8J2PMY5_9HEXA</name>
<evidence type="ECO:0000256" key="10">
    <source>
        <dbReference type="SAM" id="Phobius"/>
    </source>
</evidence>
<feature type="domain" description="FZ" evidence="11">
    <location>
        <begin position="1"/>
        <end position="77"/>
    </location>
</feature>
<dbReference type="SMART" id="SM01330">
    <property type="entry name" value="Frizzled"/>
    <property type="match status" value="1"/>
</dbReference>
<keyword evidence="3" id="KW-0217">Developmental protein</keyword>
<proteinExistence type="inferred from homology"/>
<dbReference type="GO" id="GO:0035567">
    <property type="term" value="P:non-canonical Wnt signaling pathway"/>
    <property type="evidence" value="ECO:0007669"/>
    <property type="project" value="TreeGrafter"/>
</dbReference>
<evidence type="ECO:0000256" key="8">
    <source>
        <dbReference type="ARBA" id="ARBA00023170"/>
    </source>
</evidence>
<protein>
    <recommendedName>
        <fullName evidence="15">Frizzled-4</fullName>
    </recommendedName>
</protein>
<dbReference type="PROSITE" id="PS50038">
    <property type="entry name" value="FZ"/>
    <property type="match status" value="1"/>
</dbReference>
<evidence type="ECO:0000256" key="1">
    <source>
        <dbReference type="ARBA" id="ARBA00004141"/>
    </source>
</evidence>
<comment type="similarity">
    <text evidence="2">Belongs to the G-protein coupled receptor Fz/Smo family.</text>
</comment>
<keyword evidence="4 10" id="KW-0812">Transmembrane</keyword>
<feature type="disulfide bond" evidence="9">
    <location>
        <begin position="37"/>
        <end position="61"/>
    </location>
</feature>
<dbReference type="Proteomes" id="UP000708208">
    <property type="component" value="Unassembled WGS sequence"/>
</dbReference>
<sequence length="515" mass="56950">MYRYGCSSHLKLFLCSAYVPMCTDKVAQPIGPCRDLCQSVRSKCEPVLVEFGFNWPASLDCNLFHPENNHMHMCIPGSVQPPSQAKEPRVPETIPPVTSVFSGGVGGGEKMTEIQHGICGRRVVSRGQCWVRCGSESESLFLDGDKTFARHYVFLWAVFSLVGAVVAVVAATTFARRLSSPAERPIVYMGLSQIMYSVGAIIGLTGSSGSHCVLDKSSGLELLAKGPLVPPTCSLVFLLTYFFAVASLLWWVMLCLSWLLSMNKAFASSLEGREWSLFHLITWGLASILTCAVLLNKDVDADELTGICGVGFQDSRLLLYFHIIPLGCCVGNALLFLVAGLCVKLGRSGSHYQYVGRLANFTNVQQKRLTEKSRATWNRVLIFSLVHLLPYLCVLATMAYEMKARGEWEAGLSKANVQLFLLRHNVNLIVGLTSCVWIMWLYSSKSWLDMLTGLKERLTCDRFLKETRSCSTGTSSANGSLNPHLRSLPAIPEERVAMSCEVIRTETWRRGETIV</sequence>
<dbReference type="Pfam" id="PF01534">
    <property type="entry name" value="Frizzled"/>
    <property type="match status" value="1"/>
</dbReference>
<dbReference type="InterPro" id="IPR015526">
    <property type="entry name" value="Frizzled/SFRP"/>
</dbReference>
<keyword evidence="14" id="KW-1185">Reference proteome</keyword>
<dbReference type="AlphaFoldDB" id="A0A8J2PMY5"/>
<evidence type="ECO:0000256" key="7">
    <source>
        <dbReference type="ARBA" id="ARBA00023157"/>
    </source>
</evidence>
<evidence type="ECO:0000256" key="4">
    <source>
        <dbReference type="ARBA" id="ARBA00022692"/>
    </source>
</evidence>
<dbReference type="GO" id="GO:0005615">
    <property type="term" value="C:extracellular space"/>
    <property type="evidence" value="ECO:0007669"/>
    <property type="project" value="TreeGrafter"/>
</dbReference>
<dbReference type="OrthoDB" id="5959102at2759"/>
<reference evidence="13" key="1">
    <citation type="submission" date="2021-06" db="EMBL/GenBank/DDBJ databases">
        <authorList>
            <person name="Hodson N. C."/>
            <person name="Mongue J. A."/>
            <person name="Jaron S. K."/>
        </authorList>
    </citation>
    <scope>NUCLEOTIDE SEQUENCE</scope>
</reference>
<accession>A0A8J2PMY5</accession>
<dbReference type="PANTHER" id="PTHR11309:SF99">
    <property type="entry name" value="FRIZZLED-4"/>
    <property type="match status" value="1"/>
</dbReference>
<feature type="transmembrane region" description="Helical" evidence="10">
    <location>
        <begin position="228"/>
        <end position="256"/>
    </location>
</feature>
<evidence type="ECO:0000256" key="5">
    <source>
        <dbReference type="ARBA" id="ARBA00022989"/>
    </source>
</evidence>